<dbReference type="PANTHER" id="PTHR45641">
    <property type="entry name" value="TETRATRICOPEPTIDE REPEAT PROTEIN (AFU_ORTHOLOGUE AFUA_6G03870)"/>
    <property type="match status" value="1"/>
</dbReference>
<comment type="caution">
    <text evidence="4">The sequence shown here is derived from an EMBL/GenBank/DDBJ whole genome shotgun (WGS) entry which is preliminary data.</text>
</comment>
<feature type="repeat" description="TPR" evidence="3">
    <location>
        <begin position="480"/>
        <end position="513"/>
    </location>
</feature>
<gene>
    <name evidence="4" type="ORF">ENS82_00995</name>
</gene>
<dbReference type="InterPro" id="IPR011990">
    <property type="entry name" value="TPR-like_helical_dom_sf"/>
</dbReference>
<dbReference type="Pfam" id="PF13432">
    <property type="entry name" value="TPR_16"/>
    <property type="match status" value="1"/>
</dbReference>
<dbReference type="PANTHER" id="PTHR45641:SF19">
    <property type="entry name" value="NEPHROCYSTIN-3"/>
    <property type="match status" value="1"/>
</dbReference>
<feature type="repeat" description="TPR" evidence="3">
    <location>
        <begin position="442"/>
        <end position="475"/>
    </location>
</feature>
<evidence type="ECO:0000256" key="3">
    <source>
        <dbReference type="PROSITE-ProRule" id="PRU00339"/>
    </source>
</evidence>
<accession>A0A7C3HY86</accession>
<dbReference type="PROSITE" id="PS50005">
    <property type="entry name" value="TPR"/>
    <property type="match status" value="2"/>
</dbReference>
<dbReference type="Pfam" id="PF13424">
    <property type="entry name" value="TPR_12"/>
    <property type="match status" value="1"/>
</dbReference>
<keyword evidence="1" id="KW-0677">Repeat</keyword>
<dbReference type="EMBL" id="DSWI01000008">
    <property type="protein sequence ID" value="HFG19285.1"/>
    <property type="molecule type" value="Genomic_DNA"/>
</dbReference>
<dbReference type="SUPFAM" id="SSF48452">
    <property type="entry name" value="TPR-like"/>
    <property type="match status" value="2"/>
</dbReference>
<evidence type="ECO:0000256" key="2">
    <source>
        <dbReference type="ARBA" id="ARBA00022803"/>
    </source>
</evidence>
<organism evidence="4">
    <name type="scientific">Meiothermus ruber</name>
    <dbReference type="NCBI Taxonomy" id="277"/>
    <lineage>
        <taxon>Bacteria</taxon>
        <taxon>Thermotogati</taxon>
        <taxon>Deinococcota</taxon>
        <taxon>Deinococci</taxon>
        <taxon>Thermales</taxon>
        <taxon>Thermaceae</taxon>
        <taxon>Meiothermus</taxon>
    </lineage>
</organism>
<dbReference type="AlphaFoldDB" id="A0A7C3HY86"/>
<dbReference type="Pfam" id="PF07719">
    <property type="entry name" value="TPR_2"/>
    <property type="match status" value="1"/>
</dbReference>
<protein>
    <submittedName>
        <fullName evidence="4">Tetratricopeptide repeat protein</fullName>
    </submittedName>
</protein>
<keyword evidence="2 3" id="KW-0802">TPR repeat</keyword>
<dbReference type="InterPro" id="IPR013105">
    <property type="entry name" value="TPR_2"/>
</dbReference>
<reference evidence="4" key="1">
    <citation type="journal article" date="2020" name="mSystems">
        <title>Genome- and Community-Level Interaction Insights into Carbon Utilization and Element Cycling Functions of Hydrothermarchaeota in Hydrothermal Sediment.</title>
        <authorList>
            <person name="Zhou Z."/>
            <person name="Liu Y."/>
            <person name="Xu W."/>
            <person name="Pan J."/>
            <person name="Luo Z.H."/>
            <person name="Li M."/>
        </authorList>
    </citation>
    <scope>NUCLEOTIDE SEQUENCE [LARGE SCALE GENOMIC DNA]</scope>
    <source>
        <strain evidence="4">SpSt-524</strain>
    </source>
</reference>
<evidence type="ECO:0000313" key="4">
    <source>
        <dbReference type="EMBL" id="HFG19285.1"/>
    </source>
</evidence>
<dbReference type="Gene3D" id="1.25.40.10">
    <property type="entry name" value="Tetratricopeptide repeat domain"/>
    <property type="match status" value="3"/>
</dbReference>
<dbReference type="InterPro" id="IPR019734">
    <property type="entry name" value="TPR_rpt"/>
</dbReference>
<name>A0A7C3HY86_MEIRU</name>
<dbReference type="SMART" id="SM00028">
    <property type="entry name" value="TPR"/>
    <property type="match status" value="5"/>
</dbReference>
<evidence type="ECO:0000256" key="1">
    <source>
        <dbReference type="ARBA" id="ARBA00022737"/>
    </source>
</evidence>
<sequence length="565" mass="62124">MLRTLGKLALEHNPPNHRNPFQKKPLLLLAYLCLEGPRSRRHLAELFWPGASDGLNSLSVALSRLRSAGLPVTGEEILSTAVPCDALELQKALAQGKLDEARQLYGGRFLEGADEGLSPELEEWVWSKREALALTLWQAHQRQAEALAGLGWSEEGEALLQSALELPGVLEVVDEKPQLRAFPPEVQRAFFAVQWVGLSKAIELLSIPVEALDFLINQGLLDAQGRPLVTAPPNLQARKVALELARQLPLVEAAPLYKASRAHWEKADRARGRLALLRLARNLVDERPQEALALLADLAADAELLFLRARALERLGRYREALELLDELPPSPDRSALRGSVLLRLGHLAEARTEAEATAEGSLFAQAEGLNLQGMMLLGQGRFQEAAEAFSRAAVRFLMAGEEVRHLGALSNRAVALAELGQGEEAFAEVLAAIGAREGLRARVYLNLGVVRERQGRLEEAEQLYRESLALAQGNLEAMGRAWNNLGALYHRQGKAAEAKTAYQEALRLARAGQEWVLTAAVLANLAELTGERASLEEAITLLEEARYTVLAERYRNRLAEFRPS</sequence>
<proteinExistence type="predicted"/>